<dbReference type="Gene3D" id="3.30.450.20">
    <property type="entry name" value="PAS domain"/>
    <property type="match status" value="1"/>
</dbReference>
<dbReference type="PROSITE" id="PS50109">
    <property type="entry name" value="HIS_KIN"/>
    <property type="match status" value="1"/>
</dbReference>
<evidence type="ECO:0000256" key="3">
    <source>
        <dbReference type="ARBA" id="ARBA00022553"/>
    </source>
</evidence>
<dbReference type="EMBL" id="PZZZ01000003">
    <property type="protein sequence ID" value="PTM96018.1"/>
    <property type="molecule type" value="Genomic_DNA"/>
</dbReference>
<sequence>MERRTSLALKEGRSRAMHPPPASRVQFGEAVRGRRTWDVLSIKRQMDGDIPGMMSELKRASLNIAGPVWSILATIASARRHHRRRLRWLAAGTALSAFAGPANALDGEPAARMLGSSEVISFAVLLGVVAAALFSAIWMIRQRARLEEENRVLRATVSDARHRNARLQALISDKNRRIIVWDGMSQKPEVIGHLPPETGAPLADSEFLALGRWLTPGSASALERAIEALRSQAQSFDLIIETTRNEIMEVQGGVAGGQAFVRFVALNNLRREAAELQLERDRLLQSLSVLQNLLDSLDLPVWQRSREGTLVWANAAYGEAVEARDAQEAVREGRELLPAITREKISSTSTFDTPFRDKVSTVVRGMRSFFEVVDARCPAGSAGMALDVSDIEGVREELQRTLKSHAETLDHLATPVAIFDGAQRLQFYNQAFQRLWDLDTAFLEGNPDHGEMLDRLRAAAKLPEQLNWRQWKENALSVYRAIDTQTDLWHLPNGQTLKVFATARPQGGATWVFENLTERVDLETRYNTLVQVQDETIDHLSEGVAVFGPDGRIRLSNPAFRALWGITETQAQPGTHIRAIEQACGPSYDGADGWKRFGHIITSFDDERPSYRGVLELNTGLVLDFAVTPLSNAQTMLTFVNITDSVRVERALTEKNEALRKADALKNDFVQHVSYELRSPLTNIIGFADLLKTPTIGMLSERQAEYVDHIATSSALLLTIVNDILDLATVDAGIMQLDLSDIDLSGLLDDVAMEFADRLQESRVTLEIAAPSPLGTIVADYHRLKQIVVKLLTNAANFAPEGSSVELKCWRDGQDLLFSVSDNGPGIPKDMLRTVFNRFESHGRRGGAGLGLSIVESFVSLHNGTVTIDSREGEGTRVTCRIPSGPMPAIVAAE</sequence>
<dbReference type="Gene3D" id="1.10.287.130">
    <property type="match status" value="1"/>
</dbReference>
<dbReference type="GO" id="GO:0005886">
    <property type="term" value="C:plasma membrane"/>
    <property type="evidence" value="ECO:0007669"/>
    <property type="project" value="TreeGrafter"/>
</dbReference>
<dbReference type="InterPro" id="IPR003594">
    <property type="entry name" value="HATPase_dom"/>
</dbReference>
<feature type="domain" description="Histidine kinase" evidence="9">
    <location>
        <begin position="672"/>
        <end position="886"/>
    </location>
</feature>
<evidence type="ECO:0000256" key="7">
    <source>
        <dbReference type="SAM" id="MobiDB-lite"/>
    </source>
</evidence>
<dbReference type="CDD" id="cd00075">
    <property type="entry name" value="HATPase"/>
    <property type="match status" value="1"/>
</dbReference>
<feature type="transmembrane region" description="Helical" evidence="8">
    <location>
        <begin position="119"/>
        <end position="140"/>
    </location>
</feature>
<gene>
    <name evidence="10" type="ORF">C7449_10331</name>
</gene>
<evidence type="ECO:0000256" key="8">
    <source>
        <dbReference type="SAM" id="Phobius"/>
    </source>
</evidence>
<keyword evidence="4" id="KW-0808">Transferase</keyword>
<dbReference type="PANTHER" id="PTHR43047:SF72">
    <property type="entry name" value="OSMOSENSING HISTIDINE PROTEIN KINASE SLN1"/>
    <property type="match status" value="1"/>
</dbReference>
<keyword evidence="5" id="KW-0418">Kinase</keyword>
<dbReference type="Pfam" id="PF12860">
    <property type="entry name" value="PAS_7"/>
    <property type="match status" value="2"/>
</dbReference>
<dbReference type="InterPro" id="IPR036097">
    <property type="entry name" value="HisK_dim/P_sf"/>
</dbReference>
<dbReference type="InterPro" id="IPR035965">
    <property type="entry name" value="PAS-like_dom_sf"/>
</dbReference>
<dbReference type="InterPro" id="IPR003661">
    <property type="entry name" value="HisK_dim/P_dom"/>
</dbReference>
<dbReference type="SUPFAM" id="SSF55785">
    <property type="entry name" value="PYP-like sensor domain (PAS domain)"/>
    <property type="match status" value="2"/>
</dbReference>
<dbReference type="PANTHER" id="PTHR43047">
    <property type="entry name" value="TWO-COMPONENT HISTIDINE PROTEIN KINASE"/>
    <property type="match status" value="1"/>
</dbReference>
<organism evidence="10 11">
    <name type="scientific">Mycoplana dimorpha</name>
    <dbReference type="NCBI Taxonomy" id="28320"/>
    <lineage>
        <taxon>Bacteria</taxon>
        <taxon>Pseudomonadati</taxon>
        <taxon>Pseudomonadota</taxon>
        <taxon>Alphaproteobacteria</taxon>
        <taxon>Hyphomicrobiales</taxon>
        <taxon>Rhizobiaceae</taxon>
        <taxon>Mycoplana</taxon>
    </lineage>
</organism>
<dbReference type="AlphaFoldDB" id="A0A2T5BAL8"/>
<reference evidence="10 11" key="1">
    <citation type="submission" date="2018-04" db="EMBL/GenBank/DDBJ databases">
        <title>Genomic Encyclopedia of Type Strains, Phase IV (KMG-IV): sequencing the most valuable type-strain genomes for metagenomic binning, comparative biology and taxonomic classification.</title>
        <authorList>
            <person name="Goeker M."/>
        </authorList>
    </citation>
    <scope>NUCLEOTIDE SEQUENCE [LARGE SCALE GENOMIC DNA]</scope>
    <source>
        <strain evidence="10 11">DSM 7138</strain>
    </source>
</reference>
<dbReference type="CDD" id="cd00082">
    <property type="entry name" value="HisKA"/>
    <property type="match status" value="1"/>
</dbReference>
<feature type="region of interest" description="Disordered" evidence="7">
    <location>
        <begin position="1"/>
        <end position="22"/>
    </location>
</feature>
<dbReference type="EC" id="2.7.13.3" evidence="2"/>
<feature type="compositionally biased region" description="Basic and acidic residues" evidence="7">
    <location>
        <begin position="1"/>
        <end position="14"/>
    </location>
</feature>
<comment type="catalytic activity">
    <reaction evidence="1">
        <text>ATP + protein L-histidine = ADP + protein N-phospho-L-histidine.</text>
        <dbReference type="EC" id="2.7.13.3"/>
    </reaction>
</comment>
<keyword evidence="11" id="KW-1185">Reference proteome</keyword>
<comment type="caution">
    <text evidence="10">The sequence shown here is derived from an EMBL/GenBank/DDBJ whole genome shotgun (WGS) entry which is preliminary data.</text>
</comment>
<evidence type="ECO:0000256" key="4">
    <source>
        <dbReference type="ARBA" id="ARBA00022679"/>
    </source>
</evidence>
<dbReference type="SUPFAM" id="SSF55874">
    <property type="entry name" value="ATPase domain of HSP90 chaperone/DNA topoisomerase II/histidine kinase"/>
    <property type="match status" value="1"/>
</dbReference>
<feature type="coiled-coil region" evidence="6">
    <location>
        <begin position="266"/>
        <end position="293"/>
    </location>
</feature>
<protein>
    <recommendedName>
        <fullName evidence="2">histidine kinase</fullName>
        <ecNumber evidence="2">2.7.13.3</ecNumber>
    </recommendedName>
</protein>
<dbReference type="SMART" id="SM00388">
    <property type="entry name" value="HisKA"/>
    <property type="match status" value="1"/>
</dbReference>
<name>A0A2T5BAL8_MYCDI</name>
<dbReference type="Proteomes" id="UP000241247">
    <property type="component" value="Unassembled WGS sequence"/>
</dbReference>
<accession>A0A2T5BAL8</accession>
<keyword evidence="8" id="KW-0472">Membrane</keyword>
<keyword evidence="8" id="KW-0812">Transmembrane</keyword>
<dbReference type="GO" id="GO:0009927">
    <property type="term" value="F:histidine phosphotransfer kinase activity"/>
    <property type="evidence" value="ECO:0007669"/>
    <property type="project" value="TreeGrafter"/>
</dbReference>
<dbReference type="PRINTS" id="PR00344">
    <property type="entry name" value="BCTRLSENSOR"/>
</dbReference>
<evidence type="ECO:0000259" key="9">
    <source>
        <dbReference type="PROSITE" id="PS50109"/>
    </source>
</evidence>
<dbReference type="Gene3D" id="3.30.565.10">
    <property type="entry name" value="Histidine kinase-like ATPase, C-terminal domain"/>
    <property type="match status" value="1"/>
</dbReference>
<evidence type="ECO:0000256" key="1">
    <source>
        <dbReference type="ARBA" id="ARBA00000085"/>
    </source>
</evidence>
<keyword evidence="6" id="KW-0175">Coiled coil</keyword>
<evidence type="ECO:0000256" key="2">
    <source>
        <dbReference type="ARBA" id="ARBA00012438"/>
    </source>
</evidence>
<dbReference type="SUPFAM" id="SSF47384">
    <property type="entry name" value="Homodimeric domain of signal transducing histidine kinase"/>
    <property type="match status" value="1"/>
</dbReference>
<dbReference type="InterPro" id="IPR004358">
    <property type="entry name" value="Sig_transdc_His_kin-like_C"/>
</dbReference>
<dbReference type="Pfam" id="PF00512">
    <property type="entry name" value="HisKA"/>
    <property type="match status" value="1"/>
</dbReference>
<keyword evidence="3" id="KW-0597">Phosphoprotein</keyword>
<dbReference type="SMART" id="SM00387">
    <property type="entry name" value="HATPase_c"/>
    <property type="match status" value="1"/>
</dbReference>
<evidence type="ECO:0000313" key="10">
    <source>
        <dbReference type="EMBL" id="PTM96018.1"/>
    </source>
</evidence>
<evidence type="ECO:0000256" key="5">
    <source>
        <dbReference type="ARBA" id="ARBA00022777"/>
    </source>
</evidence>
<dbReference type="InterPro" id="IPR005467">
    <property type="entry name" value="His_kinase_dom"/>
</dbReference>
<keyword evidence="8" id="KW-1133">Transmembrane helix</keyword>
<proteinExistence type="predicted"/>
<evidence type="ECO:0000313" key="11">
    <source>
        <dbReference type="Proteomes" id="UP000241247"/>
    </source>
</evidence>
<dbReference type="GO" id="GO:0000155">
    <property type="term" value="F:phosphorelay sensor kinase activity"/>
    <property type="evidence" value="ECO:0007669"/>
    <property type="project" value="InterPro"/>
</dbReference>
<dbReference type="InterPro" id="IPR036890">
    <property type="entry name" value="HATPase_C_sf"/>
</dbReference>
<dbReference type="Pfam" id="PF02518">
    <property type="entry name" value="HATPase_c"/>
    <property type="match status" value="1"/>
</dbReference>
<evidence type="ECO:0000256" key="6">
    <source>
        <dbReference type="SAM" id="Coils"/>
    </source>
</evidence>